<reference evidence="2 3" key="1">
    <citation type="submission" date="2017-09" db="EMBL/GenBank/DDBJ databases">
        <title>Genome sequences of Natrinema ejinorence JCM 13890T.</title>
        <authorList>
            <person name="Roh S.W."/>
            <person name="Kim Y.B."/>
            <person name="Kim J.Y."/>
        </authorList>
    </citation>
    <scope>NUCLEOTIDE SEQUENCE [LARGE SCALE GENOMIC DNA]</scope>
    <source>
        <strain evidence="2 3">JCM 13890</strain>
    </source>
</reference>
<dbReference type="Proteomes" id="UP000219689">
    <property type="component" value="Unassembled WGS sequence"/>
</dbReference>
<evidence type="ECO:0000256" key="1">
    <source>
        <dbReference type="SAM" id="MobiDB-lite"/>
    </source>
</evidence>
<keyword evidence="3" id="KW-1185">Reference proteome</keyword>
<accession>A0A2A5QVW3</accession>
<protein>
    <submittedName>
        <fullName evidence="2">Uncharacterized protein</fullName>
    </submittedName>
</protein>
<evidence type="ECO:0000313" key="3">
    <source>
        <dbReference type="Proteomes" id="UP000219689"/>
    </source>
</evidence>
<dbReference type="AlphaFoldDB" id="A0A2A5QVW3"/>
<organism evidence="2 3">
    <name type="scientific">Natrinema ejinorense</name>
    <dbReference type="NCBI Taxonomy" id="373386"/>
    <lineage>
        <taxon>Archaea</taxon>
        <taxon>Methanobacteriati</taxon>
        <taxon>Methanobacteriota</taxon>
        <taxon>Stenosarchaea group</taxon>
        <taxon>Halobacteria</taxon>
        <taxon>Halobacteriales</taxon>
        <taxon>Natrialbaceae</taxon>
        <taxon>Natrinema</taxon>
    </lineage>
</organism>
<evidence type="ECO:0000313" key="2">
    <source>
        <dbReference type="EMBL" id="PCR90913.1"/>
    </source>
</evidence>
<gene>
    <name evidence="2" type="ORF">CP557_10505</name>
</gene>
<proteinExistence type="predicted"/>
<dbReference type="EMBL" id="NXNI01000001">
    <property type="protein sequence ID" value="PCR90913.1"/>
    <property type="molecule type" value="Genomic_DNA"/>
</dbReference>
<name>A0A2A5QVW3_9EURY</name>
<comment type="caution">
    <text evidence="2">The sequence shown here is derived from an EMBL/GenBank/DDBJ whole genome shotgun (WGS) entry which is preliminary data.</text>
</comment>
<feature type="region of interest" description="Disordered" evidence="1">
    <location>
        <begin position="43"/>
        <end position="106"/>
    </location>
</feature>
<sequence>MDDRPCDIDHVVSSHRVGSSTHFSVGYVYCGVVIGDRVKKAAAGERLQDSEGEPMLSHGEFQRAVSGDSNRDRRIAARFRSQMEDVSPVGSEQQRGFPSSVLELVL</sequence>